<dbReference type="PANTHER" id="PTHR43215">
    <property type="entry name" value="RADIAL SPOKE HEAD 1 HOMOLOG"/>
    <property type="match status" value="1"/>
</dbReference>
<keyword evidence="4" id="KW-1185">Reference proteome</keyword>
<dbReference type="InterPro" id="IPR003409">
    <property type="entry name" value="MORN"/>
</dbReference>
<dbReference type="STRING" id="145388.A0A0D2NPH6"/>
<dbReference type="GeneID" id="25734034"/>
<evidence type="ECO:0000256" key="2">
    <source>
        <dbReference type="SAM" id="MobiDB-lite"/>
    </source>
</evidence>
<organism evidence="3 4">
    <name type="scientific">Monoraphidium neglectum</name>
    <dbReference type="NCBI Taxonomy" id="145388"/>
    <lineage>
        <taxon>Eukaryota</taxon>
        <taxon>Viridiplantae</taxon>
        <taxon>Chlorophyta</taxon>
        <taxon>core chlorophytes</taxon>
        <taxon>Chlorophyceae</taxon>
        <taxon>CS clade</taxon>
        <taxon>Sphaeropleales</taxon>
        <taxon>Selenastraceae</taxon>
        <taxon>Monoraphidium</taxon>
    </lineage>
</organism>
<reference evidence="3 4" key="1">
    <citation type="journal article" date="2013" name="BMC Genomics">
        <title>Reconstruction of the lipid metabolism for the microalga Monoraphidium neglectum from its genome sequence reveals characteristics suitable for biofuel production.</title>
        <authorList>
            <person name="Bogen C."/>
            <person name="Al-Dilaimi A."/>
            <person name="Albersmeier A."/>
            <person name="Wichmann J."/>
            <person name="Grundmann M."/>
            <person name="Rupp O."/>
            <person name="Lauersen K.J."/>
            <person name="Blifernez-Klassen O."/>
            <person name="Kalinowski J."/>
            <person name="Goesmann A."/>
            <person name="Mussgnug J.H."/>
            <person name="Kruse O."/>
        </authorList>
    </citation>
    <scope>NUCLEOTIDE SEQUENCE [LARGE SCALE GENOMIC DNA]</scope>
    <source>
        <strain evidence="3 4">SAG 48.87</strain>
    </source>
</reference>
<gene>
    <name evidence="3" type="ORF">MNEG_1629</name>
</gene>
<feature type="compositionally biased region" description="Acidic residues" evidence="2">
    <location>
        <begin position="328"/>
        <end position="345"/>
    </location>
</feature>
<evidence type="ECO:0000313" key="3">
    <source>
        <dbReference type="EMBL" id="KIZ06331.1"/>
    </source>
</evidence>
<dbReference type="SMART" id="SM00698">
    <property type="entry name" value="MORN"/>
    <property type="match status" value="4"/>
</dbReference>
<feature type="compositionally biased region" description="Basic and acidic residues" evidence="2">
    <location>
        <begin position="346"/>
        <end position="366"/>
    </location>
</feature>
<feature type="region of interest" description="Disordered" evidence="2">
    <location>
        <begin position="320"/>
        <end position="367"/>
    </location>
</feature>
<evidence type="ECO:0000256" key="1">
    <source>
        <dbReference type="ARBA" id="ARBA00022737"/>
    </source>
</evidence>
<proteinExistence type="predicted"/>
<feature type="region of interest" description="Disordered" evidence="2">
    <location>
        <begin position="258"/>
        <end position="278"/>
    </location>
</feature>
<dbReference type="EMBL" id="KK100386">
    <property type="protein sequence ID" value="KIZ06331.1"/>
    <property type="molecule type" value="Genomic_DNA"/>
</dbReference>
<name>A0A0D2NPH6_9CHLO</name>
<dbReference type="Proteomes" id="UP000054498">
    <property type="component" value="Unassembled WGS sequence"/>
</dbReference>
<keyword evidence="1" id="KW-0677">Repeat</keyword>
<protein>
    <submittedName>
        <fullName evidence="3">Putative Radial spoke head 1</fullName>
    </submittedName>
</protein>
<feature type="region of interest" description="Disordered" evidence="2">
    <location>
        <begin position="775"/>
        <end position="794"/>
    </location>
</feature>
<dbReference type="GO" id="GO:0016020">
    <property type="term" value="C:membrane"/>
    <property type="evidence" value="ECO:0007669"/>
    <property type="project" value="UniProtKB-ARBA"/>
</dbReference>
<dbReference type="Pfam" id="PF02493">
    <property type="entry name" value="MORN"/>
    <property type="match status" value="5"/>
</dbReference>
<sequence length="828" mass="86505">MRFAFFSSAFLSGLFSGDRDGKLLDAAHPDRRAALGGALRLVSDQQRGRGVDEALVMAPFDFAPQCEVMLLVVSAPASPLRRSDLACPKQLRFVATAKEKGAAEEAKVLDVDLAPFVMTPAKPGTGPLSNGHQSMLICAVYSTPSGWTLSFDCSTFPADGWGVLLPDLERGLRRWPFLSAAEAAAARPVGEALAPMVFSRRGADRSLEELVLQAQASDTAAAPADANAAPAATGAPPAPAAAAQLPDKLVLELGWALHPPRKAGSGDDGEEGEEEEDPELEFSLAAFDVKGQELLAVSAESPEAEGLAVADPEELLEEAAAAEHQEEGGDEEGQGGEGEEEDEEAAEARRAAAEAKRAEEEAERRAAALRKPHYPEAFPRKHKVTVTLAELPKAARTLMLTVSNFGGGGLKRVASLQARLMLPGGGKERVLLHCRLNSAEGADGNLTQVVMLKLYRELAGGAFATWAASGAQDTSALAASGGAKDALLAVLAARKQLVTAAVAAKTKAEEEGVEEDEDEVGGADEDDDIIAEAEAAPGGVCARGARVQRLRLRRGEWRARAVVAAAGGEQADETLVANALGYEGGVNTEGLRHDTVAKAFFANGDTYFGGYSSDAKGGHGLYVFASGAAYLGAYCGGKREGRGLMVMPDGGWYDGEWAADRFEGQGSYHYPDGSFYTGAWKAGKKHGQGAFWDTAGGCLAGGWERGALKGEGRYDQPNYHFEGRFVKSVPAGPCSFQLAAFRSADLPPAATGHLVAEYGPTLRCLGAYSIPAGSGTEAEAEGEEAAAADGDGQPQLPAFPKYEGLTFQSAEVLPCSAPDLAFPPAVVC</sequence>
<dbReference type="PANTHER" id="PTHR43215:SF14">
    <property type="entry name" value="RADIAL SPOKE HEAD 1 HOMOLOG"/>
    <property type="match status" value="1"/>
</dbReference>
<feature type="compositionally biased region" description="Acidic residues" evidence="2">
    <location>
        <begin position="267"/>
        <end position="278"/>
    </location>
</feature>
<dbReference type="KEGG" id="mng:MNEG_1629"/>
<evidence type="ECO:0000313" key="4">
    <source>
        <dbReference type="Proteomes" id="UP000054498"/>
    </source>
</evidence>
<dbReference type="RefSeq" id="XP_013905350.1">
    <property type="nucleotide sequence ID" value="XM_014049896.1"/>
</dbReference>
<dbReference type="SUPFAM" id="SSF82185">
    <property type="entry name" value="Histone H3 K4-specific methyltransferase SET7/9 N-terminal domain"/>
    <property type="match status" value="1"/>
</dbReference>
<dbReference type="Gene3D" id="2.20.110.10">
    <property type="entry name" value="Histone H3 K4-specific methyltransferase SET7/9 N-terminal domain"/>
    <property type="match status" value="2"/>
</dbReference>
<accession>A0A0D2NPH6</accession>
<dbReference type="AlphaFoldDB" id="A0A0D2NPH6"/>
<dbReference type="OrthoDB" id="437960at2759"/>